<dbReference type="PIRSF" id="PIRSF000239">
    <property type="entry name" value="AHPC"/>
    <property type="match status" value="1"/>
</dbReference>
<evidence type="ECO:0000256" key="4">
    <source>
        <dbReference type="ARBA" id="ARBA00022559"/>
    </source>
</evidence>
<dbReference type="Gene3D" id="3.40.30.10">
    <property type="entry name" value="Glutaredoxin"/>
    <property type="match status" value="1"/>
</dbReference>
<dbReference type="CDD" id="cd03017">
    <property type="entry name" value="PRX_BCP"/>
    <property type="match status" value="1"/>
</dbReference>
<evidence type="ECO:0000256" key="8">
    <source>
        <dbReference type="ARBA" id="ARBA00023284"/>
    </source>
</evidence>
<dbReference type="FunFam" id="3.40.30.10:FF:000007">
    <property type="entry name" value="Thioredoxin-dependent thiol peroxidase"/>
    <property type="match status" value="1"/>
</dbReference>
<evidence type="ECO:0000256" key="6">
    <source>
        <dbReference type="ARBA" id="ARBA00023002"/>
    </source>
</evidence>
<dbReference type="InterPro" id="IPR024706">
    <property type="entry name" value="Peroxiredoxin_AhpC-typ"/>
</dbReference>
<name>A0A7L9TYW4_9BURK</name>
<dbReference type="InterPro" id="IPR050924">
    <property type="entry name" value="Peroxiredoxin_BCP/PrxQ"/>
</dbReference>
<evidence type="ECO:0000256" key="11">
    <source>
        <dbReference type="ARBA" id="ARBA00042639"/>
    </source>
</evidence>
<keyword evidence="8" id="KW-0676">Redox-active center</keyword>
<evidence type="ECO:0000313" key="16">
    <source>
        <dbReference type="Proteomes" id="UP000593875"/>
    </source>
</evidence>
<comment type="similarity">
    <text evidence="10">Belongs to the peroxiredoxin family. BCP/PrxQ subfamily.</text>
</comment>
<dbReference type="PANTHER" id="PTHR42801:SF4">
    <property type="entry name" value="AHPC_TSA FAMILY PROTEIN"/>
    <property type="match status" value="1"/>
</dbReference>
<sequence length="170" mass="18815">MVRPILPLPVQENPVAVSPSAATVENFSAAMTGGQTFQLGGRPAKYTVLYFYPKDNTPGCTTESMAFRDHHDAFLAAGTEVYGISRDSLRSHEGFKSKLGLPFELISDPDELVCNQFGVMKNKMMYGKQVRGVERSTFVVDASGRLVKEWRGVKVNDHVDEVLEFVKSQP</sequence>
<evidence type="ECO:0000313" key="15">
    <source>
        <dbReference type="EMBL" id="QOL47817.1"/>
    </source>
</evidence>
<evidence type="ECO:0000256" key="5">
    <source>
        <dbReference type="ARBA" id="ARBA00022862"/>
    </source>
</evidence>
<proteinExistence type="inferred from homology"/>
<keyword evidence="16" id="KW-1185">Reference proteome</keyword>
<dbReference type="PANTHER" id="PTHR42801">
    <property type="entry name" value="THIOREDOXIN-DEPENDENT PEROXIDE REDUCTASE"/>
    <property type="match status" value="1"/>
</dbReference>
<evidence type="ECO:0000256" key="3">
    <source>
        <dbReference type="ARBA" id="ARBA00013017"/>
    </source>
</evidence>
<evidence type="ECO:0000259" key="14">
    <source>
        <dbReference type="PROSITE" id="PS51352"/>
    </source>
</evidence>
<reference evidence="15 16" key="1">
    <citation type="submission" date="2020-10" db="EMBL/GenBank/DDBJ databases">
        <title>Genome sequencing of Massilia sp. LPB0304.</title>
        <authorList>
            <person name="Kim J."/>
        </authorList>
    </citation>
    <scope>NUCLEOTIDE SEQUENCE [LARGE SCALE GENOMIC DNA]</scope>
    <source>
        <strain evidence="15 16">LPB0304</strain>
    </source>
</reference>
<evidence type="ECO:0000256" key="2">
    <source>
        <dbReference type="ARBA" id="ARBA00011245"/>
    </source>
</evidence>
<dbReference type="PROSITE" id="PS51352">
    <property type="entry name" value="THIOREDOXIN_2"/>
    <property type="match status" value="1"/>
</dbReference>
<dbReference type="GO" id="GO:0034599">
    <property type="term" value="P:cellular response to oxidative stress"/>
    <property type="evidence" value="ECO:0007669"/>
    <property type="project" value="TreeGrafter"/>
</dbReference>
<accession>A0A7L9TYW4</accession>
<evidence type="ECO:0000256" key="12">
    <source>
        <dbReference type="ARBA" id="ARBA00049091"/>
    </source>
</evidence>
<keyword evidence="7" id="KW-1015">Disulfide bond</keyword>
<dbReference type="GO" id="GO:0045454">
    <property type="term" value="P:cell redox homeostasis"/>
    <property type="evidence" value="ECO:0007669"/>
    <property type="project" value="TreeGrafter"/>
</dbReference>
<evidence type="ECO:0000256" key="1">
    <source>
        <dbReference type="ARBA" id="ARBA00003330"/>
    </source>
</evidence>
<dbReference type="AlphaFoldDB" id="A0A7L9TYW4"/>
<feature type="domain" description="Thioredoxin" evidence="14">
    <location>
        <begin position="18"/>
        <end position="170"/>
    </location>
</feature>
<dbReference type="GO" id="GO:0008379">
    <property type="term" value="F:thioredoxin peroxidase activity"/>
    <property type="evidence" value="ECO:0007669"/>
    <property type="project" value="TreeGrafter"/>
</dbReference>
<dbReference type="InterPro" id="IPR000866">
    <property type="entry name" value="AhpC/TSA"/>
</dbReference>
<comment type="subunit">
    <text evidence="2">Monomer.</text>
</comment>
<dbReference type="SUPFAM" id="SSF52833">
    <property type="entry name" value="Thioredoxin-like"/>
    <property type="match status" value="1"/>
</dbReference>
<evidence type="ECO:0000256" key="9">
    <source>
        <dbReference type="ARBA" id="ARBA00032824"/>
    </source>
</evidence>
<evidence type="ECO:0000256" key="7">
    <source>
        <dbReference type="ARBA" id="ARBA00023157"/>
    </source>
</evidence>
<dbReference type="GO" id="GO:0005737">
    <property type="term" value="C:cytoplasm"/>
    <property type="evidence" value="ECO:0007669"/>
    <property type="project" value="TreeGrafter"/>
</dbReference>
<comment type="function">
    <text evidence="1">Thiol-specific peroxidase that catalyzes the reduction of hydrogen peroxide and organic hydroperoxides to water and alcohols, respectively. Plays a role in cell protection against oxidative stress by detoxifying peroxides and as sensor of hydrogen peroxide-mediated signaling events.</text>
</comment>
<keyword evidence="5" id="KW-0049">Antioxidant</keyword>
<dbReference type="Proteomes" id="UP000593875">
    <property type="component" value="Chromosome"/>
</dbReference>
<dbReference type="InterPro" id="IPR036249">
    <property type="entry name" value="Thioredoxin-like_sf"/>
</dbReference>
<dbReference type="Pfam" id="PF00578">
    <property type="entry name" value="AhpC-TSA"/>
    <property type="match status" value="1"/>
</dbReference>
<comment type="catalytic activity">
    <reaction evidence="12">
        <text>a hydroperoxide + [thioredoxin]-dithiol = an alcohol + [thioredoxin]-disulfide + H2O</text>
        <dbReference type="Rhea" id="RHEA:62620"/>
        <dbReference type="Rhea" id="RHEA-COMP:10698"/>
        <dbReference type="Rhea" id="RHEA-COMP:10700"/>
        <dbReference type="ChEBI" id="CHEBI:15377"/>
        <dbReference type="ChEBI" id="CHEBI:29950"/>
        <dbReference type="ChEBI" id="CHEBI:30879"/>
        <dbReference type="ChEBI" id="CHEBI:35924"/>
        <dbReference type="ChEBI" id="CHEBI:50058"/>
        <dbReference type="EC" id="1.11.1.24"/>
    </reaction>
</comment>
<dbReference type="InterPro" id="IPR013766">
    <property type="entry name" value="Thioredoxin_domain"/>
</dbReference>
<dbReference type="KEGG" id="mlir:LPB04_12345"/>
<feature type="active site" description="Cysteine sulfenic acid (-SOH) intermediate; for peroxidase activity" evidence="13">
    <location>
        <position position="60"/>
    </location>
</feature>
<evidence type="ECO:0000256" key="10">
    <source>
        <dbReference type="ARBA" id="ARBA00038489"/>
    </source>
</evidence>
<keyword evidence="6" id="KW-0560">Oxidoreductase</keyword>
<dbReference type="EMBL" id="CP062941">
    <property type="protein sequence ID" value="QOL47817.1"/>
    <property type="molecule type" value="Genomic_DNA"/>
</dbReference>
<keyword evidence="4" id="KW-0575">Peroxidase</keyword>
<dbReference type="EC" id="1.11.1.24" evidence="3"/>
<organism evidence="15 16">
    <name type="scientific">Massilia litorea</name>
    <dbReference type="NCBI Taxonomy" id="2769491"/>
    <lineage>
        <taxon>Bacteria</taxon>
        <taxon>Pseudomonadati</taxon>
        <taxon>Pseudomonadota</taxon>
        <taxon>Betaproteobacteria</taxon>
        <taxon>Burkholderiales</taxon>
        <taxon>Oxalobacteraceae</taxon>
        <taxon>Telluria group</taxon>
        <taxon>Massilia</taxon>
    </lineage>
</organism>
<gene>
    <name evidence="15" type="ORF">LPB04_12345</name>
</gene>
<evidence type="ECO:0000256" key="13">
    <source>
        <dbReference type="PIRSR" id="PIRSR000239-1"/>
    </source>
</evidence>
<protein>
    <recommendedName>
        <fullName evidence="3">thioredoxin-dependent peroxiredoxin</fullName>
        <ecNumber evidence="3">1.11.1.24</ecNumber>
    </recommendedName>
    <alternativeName>
        <fullName evidence="9">Thioredoxin peroxidase</fullName>
    </alternativeName>
    <alternativeName>
        <fullName evidence="11">Thioredoxin-dependent peroxiredoxin Bcp</fullName>
    </alternativeName>
</protein>